<protein>
    <submittedName>
        <fullName evidence="4">Protein LUTEIN DEFICIENT 5, chloroplastic</fullName>
    </submittedName>
</protein>
<dbReference type="Pfam" id="PF00067">
    <property type="entry name" value="p450"/>
    <property type="match status" value="1"/>
</dbReference>
<comment type="similarity">
    <text evidence="1 3">Belongs to the cytochrome P450 family.</text>
</comment>
<proteinExistence type="inferred from homology"/>
<evidence type="ECO:0000256" key="1">
    <source>
        <dbReference type="ARBA" id="ARBA00010617"/>
    </source>
</evidence>
<dbReference type="PROSITE" id="PS00086">
    <property type="entry name" value="CYTOCHROME_P450"/>
    <property type="match status" value="1"/>
</dbReference>
<organism evidence="4 5">
    <name type="scientific">Tetrabaena socialis</name>
    <dbReference type="NCBI Taxonomy" id="47790"/>
    <lineage>
        <taxon>Eukaryota</taxon>
        <taxon>Viridiplantae</taxon>
        <taxon>Chlorophyta</taxon>
        <taxon>core chlorophytes</taxon>
        <taxon>Chlorophyceae</taxon>
        <taxon>CS clade</taxon>
        <taxon>Chlamydomonadales</taxon>
        <taxon>Tetrabaenaceae</taxon>
        <taxon>Tetrabaena</taxon>
    </lineage>
</organism>
<evidence type="ECO:0000313" key="5">
    <source>
        <dbReference type="Proteomes" id="UP000236333"/>
    </source>
</evidence>
<feature type="binding site" description="axial binding residue" evidence="2">
    <location>
        <position position="146"/>
    </location>
    <ligand>
        <name>heme</name>
        <dbReference type="ChEBI" id="CHEBI:30413"/>
    </ligand>
    <ligandPart>
        <name>Fe</name>
        <dbReference type="ChEBI" id="CHEBI:18248"/>
    </ligandPart>
</feature>
<dbReference type="GO" id="GO:0010291">
    <property type="term" value="F:beta-carotene 3-hydroxylase activity"/>
    <property type="evidence" value="ECO:0007669"/>
    <property type="project" value="TreeGrafter"/>
</dbReference>
<dbReference type="PANTHER" id="PTHR24291:SF171">
    <property type="entry name" value="PROTEIN LUTEIN DEFICIENT 5, CHLOROPLASTIC"/>
    <property type="match status" value="1"/>
</dbReference>
<name>A0A2J8AIA5_9CHLO</name>
<dbReference type="GO" id="GO:0020037">
    <property type="term" value="F:heme binding"/>
    <property type="evidence" value="ECO:0007669"/>
    <property type="project" value="InterPro"/>
</dbReference>
<dbReference type="OrthoDB" id="1470350at2759"/>
<comment type="caution">
    <text evidence="4">The sequence shown here is derived from an EMBL/GenBank/DDBJ whole genome shotgun (WGS) entry which is preliminary data.</text>
</comment>
<dbReference type="InterPro" id="IPR002401">
    <property type="entry name" value="Cyt_P450_E_grp-I"/>
</dbReference>
<dbReference type="SUPFAM" id="SSF48264">
    <property type="entry name" value="Cytochrome P450"/>
    <property type="match status" value="2"/>
</dbReference>
<dbReference type="Proteomes" id="UP000236333">
    <property type="component" value="Unassembled WGS sequence"/>
</dbReference>
<keyword evidence="2 3" id="KW-0479">Metal-binding</keyword>
<keyword evidence="2 3" id="KW-0349">Heme</keyword>
<dbReference type="GO" id="GO:0005506">
    <property type="term" value="F:iron ion binding"/>
    <property type="evidence" value="ECO:0007669"/>
    <property type="project" value="InterPro"/>
</dbReference>
<evidence type="ECO:0000313" key="4">
    <source>
        <dbReference type="EMBL" id="PNH12250.1"/>
    </source>
</evidence>
<sequence>MEEVERVKPRTMGRFVASQVALFGASAQHGLPQLEAAARSGGSVEMESFFSRLSLDIIGKAVFNYDFDSLTHDDPVIKEDLLCGQYLVPAGSNLFISVYNLQRSPQLWDEPDAFKPERFGPLDGPSPSEANTDFRYLPFGGGRRKCVGDQFAIMECTVALAVLLRRYDFKPDPSKPPVGVTTGATIHTSAGLHMLVNNRDMSGVPPPLPRSAGAPADSLTTGCPHAAEAAAVAAGPSAACPMGGA</sequence>
<dbReference type="AlphaFoldDB" id="A0A2J8AIA5"/>
<dbReference type="InterPro" id="IPR017972">
    <property type="entry name" value="Cyt_P450_CS"/>
</dbReference>
<evidence type="ECO:0000256" key="2">
    <source>
        <dbReference type="PIRSR" id="PIRSR602401-1"/>
    </source>
</evidence>
<accession>A0A2J8AIA5</accession>
<keyword evidence="3" id="KW-0560">Oxidoreductase</keyword>
<keyword evidence="3" id="KW-0503">Monooxygenase</keyword>
<evidence type="ECO:0000256" key="3">
    <source>
        <dbReference type="RuleBase" id="RU000461"/>
    </source>
</evidence>
<keyword evidence="2 3" id="KW-0408">Iron</keyword>
<dbReference type="PRINTS" id="PR00463">
    <property type="entry name" value="EP450I"/>
</dbReference>
<gene>
    <name evidence="4" type="ORF">TSOC_000848</name>
</gene>
<comment type="cofactor">
    <cofactor evidence="2">
        <name>heme</name>
        <dbReference type="ChEBI" id="CHEBI:30413"/>
    </cofactor>
</comment>
<dbReference type="GO" id="GO:0009507">
    <property type="term" value="C:chloroplast"/>
    <property type="evidence" value="ECO:0007669"/>
    <property type="project" value="TreeGrafter"/>
</dbReference>
<reference evidence="4 5" key="1">
    <citation type="journal article" date="2017" name="Mol. Biol. Evol.">
        <title>The 4-celled Tetrabaena socialis nuclear genome reveals the essential components for genetic control of cell number at the origin of multicellularity in the volvocine lineage.</title>
        <authorList>
            <person name="Featherston J."/>
            <person name="Arakaki Y."/>
            <person name="Hanschen E.R."/>
            <person name="Ferris P.J."/>
            <person name="Michod R.E."/>
            <person name="Olson B.J.S.C."/>
            <person name="Nozaki H."/>
            <person name="Durand P.M."/>
        </authorList>
    </citation>
    <scope>NUCLEOTIDE SEQUENCE [LARGE SCALE GENOMIC DNA]</scope>
    <source>
        <strain evidence="4 5">NIES-571</strain>
    </source>
</reference>
<dbReference type="InterPro" id="IPR050196">
    <property type="entry name" value="Cytochrome_P450_Monoox"/>
</dbReference>
<dbReference type="InterPro" id="IPR001128">
    <property type="entry name" value="Cyt_P450"/>
</dbReference>
<dbReference type="PANTHER" id="PTHR24291">
    <property type="entry name" value="CYTOCHROME P450 FAMILY 4"/>
    <property type="match status" value="1"/>
</dbReference>
<dbReference type="InterPro" id="IPR036396">
    <property type="entry name" value="Cyt_P450_sf"/>
</dbReference>
<dbReference type="GO" id="GO:0016123">
    <property type="term" value="P:xanthophyll biosynthetic process"/>
    <property type="evidence" value="ECO:0007669"/>
    <property type="project" value="TreeGrafter"/>
</dbReference>
<keyword evidence="5" id="KW-1185">Reference proteome</keyword>
<dbReference type="Gene3D" id="1.10.630.10">
    <property type="entry name" value="Cytochrome P450"/>
    <property type="match status" value="2"/>
</dbReference>
<dbReference type="GO" id="GO:0016705">
    <property type="term" value="F:oxidoreductase activity, acting on paired donors, with incorporation or reduction of molecular oxygen"/>
    <property type="evidence" value="ECO:0007669"/>
    <property type="project" value="InterPro"/>
</dbReference>
<dbReference type="EMBL" id="PGGS01000012">
    <property type="protein sequence ID" value="PNH12250.1"/>
    <property type="molecule type" value="Genomic_DNA"/>
</dbReference>